<keyword evidence="6" id="KW-0443">Lipid metabolism</keyword>
<keyword evidence="4" id="KW-0719">Serine esterase</keyword>
<name>A0AAQ3M799_9PEZI</name>
<dbReference type="InterPro" id="IPR050565">
    <property type="entry name" value="LYPA1-2/EST-like"/>
</dbReference>
<reference evidence="11 12" key="1">
    <citation type="submission" date="2023-11" db="EMBL/GenBank/DDBJ databases">
        <title>An acidophilic fungus is an integral part of prey digestion in a carnivorous sundew plant.</title>
        <authorList>
            <person name="Tsai I.J."/>
        </authorList>
    </citation>
    <scope>NUCLEOTIDE SEQUENCE [LARGE SCALE GENOMIC DNA]</scope>
    <source>
        <strain evidence="11">169a</strain>
    </source>
</reference>
<evidence type="ECO:0000256" key="9">
    <source>
        <dbReference type="ARBA" id="ARBA00047337"/>
    </source>
</evidence>
<dbReference type="PANTHER" id="PTHR10655">
    <property type="entry name" value="LYSOPHOSPHOLIPASE-RELATED"/>
    <property type="match status" value="1"/>
</dbReference>
<evidence type="ECO:0000256" key="1">
    <source>
        <dbReference type="ARBA" id="ARBA00006499"/>
    </source>
</evidence>
<proteinExistence type="inferred from homology"/>
<comment type="catalytic activity">
    <reaction evidence="9">
        <text>S-hexadecanoyl-L-cysteinyl-[protein] + H2O = L-cysteinyl-[protein] + hexadecanoate + H(+)</text>
        <dbReference type="Rhea" id="RHEA:19233"/>
        <dbReference type="Rhea" id="RHEA-COMP:10131"/>
        <dbReference type="Rhea" id="RHEA-COMP:11032"/>
        <dbReference type="ChEBI" id="CHEBI:7896"/>
        <dbReference type="ChEBI" id="CHEBI:15377"/>
        <dbReference type="ChEBI" id="CHEBI:15378"/>
        <dbReference type="ChEBI" id="CHEBI:29950"/>
        <dbReference type="ChEBI" id="CHEBI:74151"/>
        <dbReference type="EC" id="3.1.2.22"/>
    </reaction>
</comment>
<keyword evidence="12" id="KW-1185">Reference proteome</keyword>
<evidence type="ECO:0000256" key="3">
    <source>
        <dbReference type="ARBA" id="ARBA00014923"/>
    </source>
</evidence>
<comment type="similarity">
    <text evidence="1">Belongs to the AB hydrolase superfamily. AB hydrolase 2 family.</text>
</comment>
<evidence type="ECO:0000313" key="12">
    <source>
        <dbReference type="Proteomes" id="UP001303373"/>
    </source>
</evidence>
<sequence>MSLEHSESTRPVAFNLPSTPGREDPIYKPAIEPCSDPKHSAAFIFNHGLADSAAAIENVADQFQQGGRLPWMSWILPNAKFNHINMDTAWFIPNGLPALAPSRPELVAEEDETGMLESVAYLESVIDAVVATGIPPRRIVLGGFSQGCAMSLLTHLTSSKYSGKLAGIVGLLGFLPLSDSNSQRIPSLRESAGLPRTVEGVPMFLARGTKDEFVPKRVWEYSLKAVQDLGVQEGDLEVREYPIRHTINGAVLQDVCFWLEKVVPSLT</sequence>
<evidence type="ECO:0000259" key="10">
    <source>
        <dbReference type="Pfam" id="PF02230"/>
    </source>
</evidence>
<accession>A0AAQ3M799</accession>
<dbReference type="AlphaFoldDB" id="A0AAQ3M799"/>
<dbReference type="Gene3D" id="3.40.50.1820">
    <property type="entry name" value="alpha/beta hydrolase"/>
    <property type="match status" value="1"/>
</dbReference>
<keyword evidence="6" id="KW-0276">Fatty acid metabolism</keyword>
<dbReference type="EC" id="3.1.2.22" evidence="2"/>
<evidence type="ECO:0000256" key="7">
    <source>
        <dbReference type="ARBA" id="ARBA00029392"/>
    </source>
</evidence>
<dbReference type="InterPro" id="IPR003140">
    <property type="entry name" value="PLipase/COase/thioEstase"/>
</dbReference>
<dbReference type="InterPro" id="IPR029058">
    <property type="entry name" value="AB_hydrolase_fold"/>
</dbReference>
<dbReference type="EMBL" id="CP138586">
    <property type="protein sequence ID" value="WPH02242.1"/>
    <property type="molecule type" value="Genomic_DNA"/>
</dbReference>
<evidence type="ECO:0000256" key="4">
    <source>
        <dbReference type="ARBA" id="ARBA00022487"/>
    </source>
</evidence>
<dbReference type="PANTHER" id="PTHR10655:SF17">
    <property type="entry name" value="LYSOPHOSPHOLIPASE-LIKE PROTEIN 1"/>
    <property type="match status" value="1"/>
</dbReference>
<protein>
    <recommendedName>
        <fullName evidence="3">Acyl-protein thioesterase 1</fullName>
        <ecNumber evidence="2">3.1.2.22</ecNumber>
    </recommendedName>
    <alternativeName>
        <fullName evidence="8">Palmitoyl-protein hydrolase</fullName>
    </alternativeName>
</protein>
<dbReference type="Proteomes" id="UP001303373">
    <property type="component" value="Chromosome 7"/>
</dbReference>
<keyword evidence="5" id="KW-0378">Hydrolase</keyword>
<feature type="domain" description="Phospholipase/carboxylesterase/thioesterase" evidence="10">
    <location>
        <begin position="34"/>
        <end position="261"/>
    </location>
</feature>
<dbReference type="GO" id="GO:0052689">
    <property type="term" value="F:carboxylic ester hydrolase activity"/>
    <property type="evidence" value="ECO:0007669"/>
    <property type="project" value="UniProtKB-KW"/>
</dbReference>
<dbReference type="GO" id="GO:0008474">
    <property type="term" value="F:palmitoyl-(protein) hydrolase activity"/>
    <property type="evidence" value="ECO:0007669"/>
    <property type="project" value="UniProtKB-EC"/>
</dbReference>
<evidence type="ECO:0000256" key="6">
    <source>
        <dbReference type="ARBA" id="ARBA00022832"/>
    </source>
</evidence>
<evidence type="ECO:0000256" key="5">
    <source>
        <dbReference type="ARBA" id="ARBA00022801"/>
    </source>
</evidence>
<comment type="function">
    <text evidence="7">Hydrolyzes fatty acids from S-acylated cysteine residues in proteins with a strong preference for palmitoylated G-alpha proteins over other acyl substrates. Mediates the deacylation of G-alpha proteins such as GPA1 in vivo, but has weak or no activity toward palmitoylated Ras proteins. Has weak lysophospholipase activity in vitro; however such activity may not exist in vivo.</text>
</comment>
<evidence type="ECO:0000256" key="8">
    <source>
        <dbReference type="ARBA" id="ARBA00031195"/>
    </source>
</evidence>
<dbReference type="SUPFAM" id="SSF53474">
    <property type="entry name" value="alpha/beta-Hydrolases"/>
    <property type="match status" value="1"/>
</dbReference>
<evidence type="ECO:0000313" key="11">
    <source>
        <dbReference type="EMBL" id="WPH02242.1"/>
    </source>
</evidence>
<dbReference type="GO" id="GO:0005737">
    <property type="term" value="C:cytoplasm"/>
    <property type="evidence" value="ECO:0007669"/>
    <property type="project" value="TreeGrafter"/>
</dbReference>
<organism evidence="11 12">
    <name type="scientific">Acrodontium crateriforme</name>
    <dbReference type="NCBI Taxonomy" id="150365"/>
    <lineage>
        <taxon>Eukaryota</taxon>
        <taxon>Fungi</taxon>
        <taxon>Dikarya</taxon>
        <taxon>Ascomycota</taxon>
        <taxon>Pezizomycotina</taxon>
        <taxon>Dothideomycetes</taxon>
        <taxon>Dothideomycetidae</taxon>
        <taxon>Mycosphaerellales</taxon>
        <taxon>Teratosphaeriaceae</taxon>
        <taxon>Acrodontium</taxon>
    </lineage>
</organism>
<dbReference type="GO" id="GO:0006631">
    <property type="term" value="P:fatty acid metabolic process"/>
    <property type="evidence" value="ECO:0007669"/>
    <property type="project" value="UniProtKB-KW"/>
</dbReference>
<dbReference type="Pfam" id="PF02230">
    <property type="entry name" value="Abhydrolase_2"/>
    <property type="match status" value="1"/>
</dbReference>
<evidence type="ECO:0000256" key="2">
    <source>
        <dbReference type="ARBA" id="ARBA00012423"/>
    </source>
</evidence>
<gene>
    <name evidence="11" type="ORF">R9X50_00509800</name>
</gene>